<keyword evidence="4" id="KW-0732">Signal</keyword>
<evidence type="ECO:0000256" key="1">
    <source>
        <dbReference type="ARBA" id="ARBA00004196"/>
    </source>
</evidence>
<feature type="domain" description="Multidrug resistance protein MdtA-like beta-barrel" evidence="6">
    <location>
        <begin position="216"/>
        <end position="278"/>
    </location>
</feature>
<dbReference type="Gene3D" id="1.10.287.470">
    <property type="entry name" value="Helix hairpin bin"/>
    <property type="match status" value="1"/>
</dbReference>
<dbReference type="Gene3D" id="2.40.30.170">
    <property type="match status" value="1"/>
</dbReference>
<protein>
    <submittedName>
        <fullName evidence="8">RND transporter</fullName>
    </submittedName>
</protein>
<evidence type="ECO:0000259" key="7">
    <source>
        <dbReference type="Pfam" id="PF25967"/>
    </source>
</evidence>
<dbReference type="PANTHER" id="PTHR30158:SF23">
    <property type="entry name" value="MULTIDRUG RESISTANCE PROTEIN MEXA"/>
    <property type="match status" value="1"/>
</dbReference>
<dbReference type="Pfam" id="PF25967">
    <property type="entry name" value="RND-MFP_C"/>
    <property type="match status" value="1"/>
</dbReference>
<comment type="similarity">
    <text evidence="2">Belongs to the membrane fusion protein (MFP) (TC 8.A.1) family.</text>
</comment>
<organism evidence="8 9">
    <name type="scientific">Flavobacterium suaedae</name>
    <dbReference type="NCBI Taxonomy" id="1767027"/>
    <lineage>
        <taxon>Bacteria</taxon>
        <taxon>Pseudomonadati</taxon>
        <taxon>Bacteroidota</taxon>
        <taxon>Flavobacteriia</taxon>
        <taxon>Flavobacteriales</taxon>
        <taxon>Flavobacteriaceae</taxon>
        <taxon>Flavobacterium</taxon>
    </lineage>
</organism>
<comment type="caution">
    <text evidence="8">The sequence shown here is derived from an EMBL/GenBank/DDBJ whole genome shotgun (WGS) entry which is preliminary data.</text>
</comment>
<dbReference type="InterPro" id="IPR006143">
    <property type="entry name" value="RND_pump_MFP"/>
</dbReference>
<comment type="subcellular location">
    <subcellularLocation>
        <location evidence="1">Cell envelope</location>
    </subcellularLocation>
</comment>
<dbReference type="NCBIfam" id="TIGR01730">
    <property type="entry name" value="RND_mfp"/>
    <property type="match status" value="1"/>
</dbReference>
<evidence type="ECO:0000259" key="6">
    <source>
        <dbReference type="Pfam" id="PF25944"/>
    </source>
</evidence>
<keyword evidence="9" id="KW-1185">Reference proteome</keyword>
<reference evidence="9" key="1">
    <citation type="journal article" date="2019" name="Int. J. Syst. Evol. Microbiol.">
        <title>The Global Catalogue of Microorganisms (GCM) 10K type strain sequencing project: providing services to taxonomists for standard genome sequencing and annotation.</title>
        <authorList>
            <consortium name="The Broad Institute Genomics Platform"/>
            <consortium name="The Broad Institute Genome Sequencing Center for Infectious Disease"/>
            <person name="Wu L."/>
            <person name="Ma J."/>
        </authorList>
    </citation>
    <scope>NUCLEOTIDE SEQUENCE [LARGE SCALE GENOMIC DNA]</scope>
    <source>
        <strain evidence="9">CGMCC 1.15461</strain>
    </source>
</reference>
<evidence type="ECO:0000256" key="4">
    <source>
        <dbReference type="SAM" id="SignalP"/>
    </source>
</evidence>
<dbReference type="InterPro" id="IPR058627">
    <property type="entry name" value="MdtA-like_C"/>
</dbReference>
<dbReference type="EMBL" id="BMJE01000007">
    <property type="protein sequence ID" value="GGB84361.1"/>
    <property type="molecule type" value="Genomic_DNA"/>
</dbReference>
<dbReference type="Pfam" id="PF25917">
    <property type="entry name" value="BSH_RND"/>
    <property type="match status" value="1"/>
</dbReference>
<dbReference type="SUPFAM" id="SSF111369">
    <property type="entry name" value="HlyD-like secretion proteins"/>
    <property type="match status" value="1"/>
</dbReference>
<evidence type="ECO:0000256" key="3">
    <source>
        <dbReference type="SAM" id="MobiDB-lite"/>
    </source>
</evidence>
<feature type="chain" id="PRO_5047006567" evidence="4">
    <location>
        <begin position="19"/>
        <end position="400"/>
    </location>
</feature>
<dbReference type="RefSeq" id="WP_188621699.1">
    <property type="nucleotide sequence ID" value="NZ_BMJE01000007.1"/>
</dbReference>
<evidence type="ECO:0000313" key="9">
    <source>
        <dbReference type="Proteomes" id="UP000615760"/>
    </source>
</evidence>
<dbReference type="Proteomes" id="UP000615760">
    <property type="component" value="Unassembled WGS sequence"/>
</dbReference>
<dbReference type="Gene3D" id="2.40.50.100">
    <property type="match status" value="1"/>
</dbReference>
<feature type="domain" description="Multidrug resistance protein MdtA-like C-terminal permuted SH3" evidence="7">
    <location>
        <begin position="286"/>
        <end position="344"/>
    </location>
</feature>
<dbReference type="PANTHER" id="PTHR30158">
    <property type="entry name" value="ACRA/E-RELATED COMPONENT OF DRUG EFFLUX TRANSPORTER"/>
    <property type="match status" value="1"/>
</dbReference>
<evidence type="ECO:0000313" key="8">
    <source>
        <dbReference type="EMBL" id="GGB84361.1"/>
    </source>
</evidence>
<evidence type="ECO:0000259" key="5">
    <source>
        <dbReference type="Pfam" id="PF25917"/>
    </source>
</evidence>
<proteinExistence type="inferred from homology"/>
<evidence type="ECO:0000256" key="2">
    <source>
        <dbReference type="ARBA" id="ARBA00009477"/>
    </source>
</evidence>
<feature type="domain" description="Multidrug resistance protein MdtA-like barrel-sandwich hybrid" evidence="5">
    <location>
        <begin position="60"/>
        <end position="187"/>
    </location>
</feature>
<accession>A0ABQ1K441</accession>
<name>A0ABQ1K441_9FLAO</name>
<dbReference type="Pfam" id="PF25944">
    <property type="entry name" value="Beta-barrel_RND"/>
    <property type="match status" value="1"/>
</dbReference>
<dbReference type="InterPro" id="IPR058625">
    <property type="entry name" value="MdtA-like_BSH"/>
</dbReference>
<dbReference type="InterPro" id="IPR058626">
    <property type="entry name" value="MdtA-like_b-barrel"/>
</dbReference>
<dbReference type="Gene3D" id="2.40.420.20">
    <property type="match status" value="1"/>
</dbReference>
<feature type="compositionally biased region" description="Basic and acidic residues" evidence="3">
    <location>
        <begin position="370"/>
        <end position="386"/>
    </location>
</feature>
<dbReference type="PROSITE" id="PS51257">
    <property type="entry name" value="PROKAR_LIPOPROTEIN"/>
    <property type="match status" value="1"/>
</dbReference>
<gene>
    <name evidence="8" type="ORF">GCM10007424_25490</name>
</gene>
<feature type="region of interest" description="Disordered" evidence="3">
    <location>
        <begin position="349"/>
        <end position="400"/>
    </location>
</feature>
<sequence length="400" mass="43314">MKRISVLGAMLALLLVSACGKKEQQAPQAQGPMPFPVETVKRQDATIYQEYTANLEGQQNVEIRPKVTGFIEKIYVDEGQNVKKGQLLFRLETQTISQDAAAAKAAVNAAQVEVDRLKPLVERNIISNVQLETAKAKLAQAKASYSSIAANVGYGTIKSPVNGVVGSLPYREGSLVSTTSQQPLTTVSDSKIMRAYFTMNEKQLLDFTRNFEGQTLHEKLKNTPEVTLLLVDGSEYEIKGKLTAVSGLVDPKTGTTEFRAEFPNPDGVLRSGSSGVVRLPIQKQEAILVPQNAVMDMQGKKLIYVVDKENKVATRVIETSNNTQKEYIVKSGLEPGEVIVTAGATKLKDGQQIAPQEGGDDAPQQVQQEAKGEAAPKATDEAKGAETGEAQPENNTQQEK</sequence>
<feature type="signal peptide" evidence="4">
    <location>
        <begin position="1"/>
        <end position="18"/>
    </location>
</feature>